<dbReference type="EMBL" id="BARU01006570">
    <property type="protein sequence ID" value="GAH33834.1"/>
    <property type="molecule type" value="Genomic_DNA"/>
</dbReference>
<gene>
    <name evidence="2" type="ORF">S03H2_12930</name>
</gene>
<evidence type="ECO:0000313" key="2">
    <source>
        <dbReference type="EMBL" id="GAH33834.1"/>
    </source>
</evidence>
<keyword evidence="1" id="KW-1133">Transmembrane helix</keyword>
<sequence length="56" mass="6557">MNITVPTTIPKEYLCATDGIAFVPPPMYLKILFCLLLFFILCYFVKSRIKARREKE</sequence>
<accession>X1FWW2</accession>
<keyword evidence="1" id="KW-0812">Transmembrane</keyword>
<dbReference type="AlphaFoldDB" id="X1FWW2"/>
<keyword evidence="1" id="KW-0472">Membrane</keyword>
<proteinExistence type="predicted"/>
<feature type="transmembrane region" description="Helical" evidence="1">
    <location>
        <begin position="27"/>
        <end position="45"/>
    </location>
</feature>
<comment type="caution">
    <text evidence="2">The sequence shown here is derived from an EMBL/GenBank/DDBJ whole genome shotgun (WGS) entry which is preliminary data.</text>
</comment>
<protein>
    <submittedName>
        <fullName evidence="2">Uncharacterized protein</fullName>
    </submittedName>
</protein>
<reference evidence="2" key="1">
    <citation type="journal article" date="2014" name="Front. Microbiol.">
        <title>High frequency of phylogenetically diverse reductive dehalogenase-homologous genes in deep subseafloor sedimentary metagenomes.</title>
        <authorList>
            <person name="Kawai M."/>
            <person name="Futagami T."/>
            <person name="Toyoda A."/>
            <person name="Takaki Y."/>
            <person name="Nishi S."/>
            <person name="Hori S."/>
            <person name="Arai W."/>
            <person name="Tsubouchi T."/>
            <person name="Morono Y."/>
            <person name="Uchiyama I."/>
            <person name="Ito T."/>
            <person name="Fujiyama A."/>
            <person name="Inagaki F."/>
            <person name="Takami H."/>
        </authorList>
    </citation>
    <scope>NUCLEOTIDE SEQUENCE</scope>
    <source>
        <strain evidence="2">Expedition CK06-06</strain>
    </source>
</reference>
<organism evidence="2">
    <name type="scientific">marine sediment metagenome</name>
    <dbReference type="NCBI Taxonomy" id="412755"/>
    <lineage>
        <taxon>unclassified sequences</taxon>
        <taxon>metagenomes</taxon>
        <taxon>ecological metagenomes</taxon>
    </lineage>
</organism>
<evidence type="ECO:0000256" key="1">
    <source>
        <dbReference type="SAM" id="Phobius"/>
    </source>
</evidence>
<name>X1FWW2_9ZZZZ</name>